<dbReference type="Proteomes" id="UP000694558">
    <property type="component" value="Chromosome 3"/>
</dbReference>
<evidence type="ECO:0000256" key="2">
    <source>
        <dbReference type="ARBA" id="ARBA00006529"/>
    </source>
</evidence>
<reference evidence="16" key="1">
    <citation type="submission" date="2023-05" db="EMBL/GenBank/DDBJ databases">
        <title>High-quality long-read genome of Scophthalmus maximus.</title>
        <authorList>
            <person name="Lien S."/>
            <person name="Martinez P."/>
        </authorList>
    </citation>
    <scope>NUCLEOTIDE SEQUENCE [LARGE SCALE GENOMIC DNA]</scope>
</reference>
<keyword evidence="5" id="KW-0723">Serine/threonine-protein kinase</keyword>
<dbReference type="InterPro" id="IPR011009">
    <property type="entry name" value="Kinase-like_dom_sf"/>
</dbReference>
<evidence type="ECO:0000256" key="10">
    <source>
        <dbReference type="ARBA" id="ARBA00022840"/>
    </source>
</evidence>
<feature type="region of interest" description="Disordered" evidence="14">
    <location>
        <begin position="495"/>
        <end position="534"/>
    </location>
</feature>
<name>A0A8D3EF97_SCOMX</name>
<evidence type="ECO:0000259" key="15">
    <source>
        <dbReference type="PROSITE" id="PS50011"/>
    </source>
</evidence>
<comment type="catalytic activity">
    <reaction evidence="12">
        <text>L-seryl-[protein] + ATP = O-phospho-L-seryl-[protein] + ADP + H(+)</text>
        <dbReference type="Rhea" id="RHEA:17989"/>
        <dbReference type="Rhea" id="RHEA-COMP:9863"/>
        <dbReference type="Rhea" id="RHEA-COMP:11604"/>
        <dbReference type="ChEBI" id="CHEBI:15378"/>
        <dbReference type="ChEBI" id="CHEBI:29999"/>
        <dbReference type="ChEBI" id="CHEBI:30616"/>
        <dbReference type="ChEBI" id="CHEBI:83421"/>
        <dbReference type="ChEBI" id="CHEBI:456216"/>
        <dbReference type="EC" id="2.7.11.25"/>
    </reaction>
</comment>
<feature type="region of interest" description="Disordered" evidence="14">
    <location>
        <begin position="320"/>
        <end position="342"/>
    </location>
</feature>
<dbReference type="PANTHER" id="PTHR44329:SF39">
    <property type="entry name" value="MITOGEN-ACTIVATED PROTEIN KINASE KINASE KINASE 10"/>
    <property type="match status" value="1"/>
</dbReference>
<evidence type="ECO:0000313" key="17">
    <source>
        <dbReference type="Proteomes" id="UP000694558"/>
    </source>
</evidence>
<dbReference type="AlphaFoldDB" id="A0A8D3EF97"/>
<dbReference type="InterPro" id="IPR000719">
    <property type="entry name" value="Prot_kinase_dom"/>
</dbReference>
<dbReference type="FunFam" id="1.10.510.10:FF:000076">
    <property type="entry name" value="Mitogen-activated protein kinase kinase kinase"/>
    <property type="match status" value="1"/>
</dbReference>
<feature type="compositionally biased region" description="Low complexity" evidence="14">
    <location>
        <begin position="511"/>
        <end position="523"/>
    </location>
</feature>
<keyword evidence="7" id="KW-0677">Repeat</keyword>
<evidence type="ECO:0000256" key="9">
    <source>
        <dbReference type="ARBA" id="ARBA00022777"/>
    </source>
</evidence>
<evidence type="ECO:0000256" key="1">
    <source>
        <dbReference type="ARBA" id="ARBA00001946"/>
    </source>
</evidence>
<keyword evidence="6" id="KW-0808">Transferase</keyword>
<evidence type="ECO:0000313" key="16">
    <source>
        <dbReference type="Ensembl" id="ENSSMAP00000070456.1"/>
    </source>
</evidence>
<comment type="catalytic activity">
    <reaction evidence="11">
        <text>L-threonyl-[protein] + ATP = O-phospho-L-threonyl-[protein] + ADP + H(+)</text>
        <dbReference type="Rhea" id="RHEA:46608"/>
        <dbReference type="Rhea" id="RHEA-COMP:11060"/>
        <dbReference type="Rhea" id="RHEA-COMP:11605"/>
        <dbReference type="ChEBI" id="CHEBI:15378"/>
        <dbReference type="ChEBI" id="CHEBI:30013"/>
        <dbReference type="ChEBI" id="CHEBI:30616"/>
        <dbReference type="ChEBI" id="CHEBI:61977"/>
        <dbReference type="ChEBI" id="CHEBI:456216"/>
        <dbReference type="EC" id="2.7.11.25"/>
    </reaction>
</comment>
<evidence type="ECO:0000256" key="11">
    <source>
        <dbReference type="ARBA" id="ARBA00047559"/>
    </source>
</evidence>
<comment type="similarity">
    <text evidence="2">Belongs to the protein kinase superfamily. STE Ser/Thr protein kinase family. MAP kinase kinase kinase subfamily.</text>
</comment>
<protein>
    <recommendedName>
        <fullName evidence="3">mitogen-activated protein kinase kinase kinase</fullName>
        <ecNumber evidence="3">2.7.11.25</ecNumber>
    </recommendedName>
</protein>
<feature type="region of interest" description="Disordered" evidence="14">
    <location>
        <begin position="264"/>
        <end position="288"/>
    </location>
</feature>
<feature type="coiled-coil region" evidence="13">
    <location>
        <begin position="154"/>
        <end position="209"/>
    </location>
</feature>
<reference evidence="16" key="2">
    <citation type="submission" date="2025-08" db="UniProtKB">
        <authorList>
            <consortium name="Ensembl"/>
        </authorList>
    </citation>
    <scope>IDENTIFICATION</scope>
</reference>
<evidence type="ECO:0000256" key="4">
    <source>
        <dbReference type="ARBA" id="ARBA00022443"/>
    </source>
</evidence>
<evidence type="ECO:0000256" key="8">
    <source>
        <dbReference type="ARBA" id="ARBA00022741"/>
    </source>
</evidence>
<accession>A0A8D3EF97</accession>
<evidence type="ECO:0000256" key="12">
    <source>
        <dbReference type="ARBA" id="ARBA00048329"/>
    </source>
</evidence>
<evidence type="ECO:0000256" key="7">
    <source>
        <dbReference type="ARBA" id="ARBA00022737"/>
    </source>
</evidence>
<organism evidence="16 17">
    <name type="scientific">Scophthalmus maximus</name>
    <name type="common">Turbot</name>
    <name type="synonym">Psetta maxima</name>
    <dbReference type="NCBI Taxonomy" id="52904"/>
    <lineage>
        <taxon>Eukaryota</taxon>
        <taxon>Metazoa</taxon>
        <taxon>Chordata</taxon>
        <taxon>Craniata</taxon>
        <taxon>Vertebrata</taxon>
        <taxon>Euteleostomi</taxon>
        <taxon>Actinopterygii</taxon>
        <taxon>Neopterygii</taxon>
        <taxon>Teleostei</taxon>
        <taxon>Neoteleostei</taxon>
        <taxon>Acanthomorphata</taxon>
        <taxon>Carangaria</taxon>
        <taxon>Pleuronectiformes</taxon>
        <taxon>Pleuronectoidei</taxon>
        <taxon>Scophthalmidae</taxon>
        <taxon>Scophthalmus</taxon>
    </lineage>
</organism>
<dbReference type="GO" id="GO:0005524">
    <property type="term" value="F:ATP binding"/>
    <property type="evidence" value="ECO:0007669"/>
    <property type="project" value="UniProtKB-KW"/>
</dbReference>
<proteinExistence type="inferred from homology"/>
<sequence>CCLTVLILEPVARDDLNGKTLKVTDFGLAREWHQTTKMSAAGTYAWMAPEVIKLSLFSKSSDVWSFGVLLWELLTGEVPYREIDALAVAYGVAMNKLTLPIPSTCPEPFAQLLGECWSPNPHSRPSFTNILRRLLAIEQSAMFQMPLESFHSLQEDWRLEIQQMFDELRAKEKELRSWEETLARAAEEQREQEEQLRRREQELAEREIDIVERELNIIIHQMYQEKPSVKKRKGHFKKSRLLKLGRDSNCISLPSGFEHKITVQASPSVDKRKTPGSESTTPPASPGVIPRLRAIRLTPSDGSKTWGRSAVCKKEDLATNKKKGRTWGPSSTLQKERVGGEEKLKSLGEGCKVWSSSAPNLGKSPKHAPMTAAFSSLNEMEESCELEESPGSLQPSETSSNGAAEDSGSLWGSLGANTAPAVGGSNTSSCQGPGGLGSGVSYQDSLRRCNQRKKSDMLLLGCASLLASVALGQDLLQLGKLQVLQDEQDLREEQRKKKEGLFQRTGRFRRSTSPPSRNLSLSLSRHHDSTLPCTDPSPSVTLLSLSSLSDCNSTKSLLPSDPDEYPLTPVTGVKTPAAPVPPAPALNPLLDLRAESFKKEPNQSLTPTHVSATMAMKRGHRRTPSDGAIRPRAHTLGHHRTPSDGNNFAFLPHFSGTLESLDIPRLPDPSTIFPVPHRRKAPAPPIPDVAPHCLISPLERPKTLEFAPRPRPTPARMRADPWKLGSLSRTQSSSPGSSCDSPLGSGDSSASAVRPNLMDMDMEGQSSDPTIPLCGQRQAATLCGQQYS</sequence>
<evidence type="ECO:0000256" key="3">
    <source>
        <dbReference type="ARBA" id="ARBA00012406"/>
    </source>
</evidence>
<dbReference type="PANTHER" id="PTHR44329">
    <property type="entry name" value="SERINE/THREONINE-PROTEIN KINASE TNNI3K-RELATED"/>
    <property type="match status" value="1"/>
</dbReference>
<evidence type="ECO:0000256" key="5">
    <source>
        <dbReference type="ARBA" id="ARBA00022527"/>
    </source>
</evidence>
<dbReference type="PRINTS" id="PR00109">
    <property type="entry name" value="TYRKINASE"/>
</dbReference>
<evidence type="ECO:0000256" key="14">
    <source>
        <dbReference type="SAM" id="MobiDB-lite"/>
    </source>
</evidence>
<dbReference type="InterPro" id="IPR051681">
    <property type="entry name" value="Ser/Thr_Kinases-Pseudokinases"/>
</dbReference>
<feature type="domain" description="Protein kinase" evidence="15">
    <location>
        <begin position="1"/>
        <end position="143"/>
    </location>
</feature>
<keyword evidence="8" id="KW-0547">Nucleotide-binding</keyword>
<feature type="region of interest" description="Disordered" evidence="14">
    <location>
        <begin position="378"/>
        <end position="433"/>
    </location>
</feature>
<keyword evidence="13" id="KW-0175">Coiled coil</keyword>
<dbReference type="SUPFAM" id="SSF56112">
    <property type="entry name" value="Protein kinase-like (PK-like)"/>
    <property type="match status" value="1"/>
</dbReference>
<dbReference type="GeneTree" id="ENSGT00940000160518"/>
<feature type="region of interest" description="Disordered" evidence="14">
    <location>
        <begin position="701"/>
        <end position="773"/>
    </location>
</feature>
<dbReference type="GO" id="GO:0043065">
    <property type="term" value="P:positive regulation of apoptotic process"/>
    <property type="evidence" value="ECO:0007669"/>
    <property type="project" value="TreeGrafter"/>
</dbReference>
<dbReference type="Ensembl" id="ENSSMAT00000073657.1">
    <property type="protein sequence ID" value="ENSSMAP00000070456.1"/>
    <property type="gene ID" value="ENSSMAG00000013747.2"/>
</dbReference>
<feature type="compositionally biased region" description="Acidic residues" evidence="14">
    <location>
        <begin position="379"/>
        <end position="388"/>
    </location>
</feature>
<comment type="cofactor">
    <cofactor evidence="1">
        <name>Mg(2+)</name>
        <dbReference type="ChEBI" id="CHEBI:18420"/>
    </cofactor>
</comment>
<keyword evidence="9" id="KW-0418">Kinase</keyword>
<gene>
    <name evidence="16" type="primary">map3k10</name>
</gene>
<dbReference type="PROSITE" id="PS50011">
    <property type="entry name" value="PROTEIN_KINASE_DOM"/>
    <property type="match status" value="1"/>
</dbReference>
<evidence type="ECO:0000256" key="6">
    <source>
        <dbReference type="ARBA" id="ARBA00022679"/>
    </source>
</evidence>
<dbReference type="InterPro" id="IPR001245">
    <property type="entry name" value="Ser-Thr/Tyr_kinase_cat_dom"/>
</dbReference>
<evidence type="ECO:0000256" key="13">
    <source>
        <dbReference type="SAM" id="Coils"/>
    </source>
</evidence>
<dbReference type="Pfam" id="PF07714">
    <property type="entry name" value="PK_Tyr_Ser-Thr"/>
    <property type="match status" value="1"/>
</dbReference>
<dbReference type="GO" id="GO:0004706">
    <property type="term" value="F:JUN kinase kinase kinase activity"/>
    <property type="evidence" value="ECO:0007669"/>
    <property type="project" value="TreeGrafter"/>
</dbReference>
<keyword evidence="4" id="KW-0728">SH3 domain</keyword>
<keyword evidence="10" id="KW-0067">ATP-binding</keyword>
<feature type="compositionally biased region" description="Low complexity" evidence="14">
    <location>
        <begin position="732"/>
        <end position="749"/>
    </location>
</feature>
<dbReference type="EC" id="2.7.11.25" evidence="3"/>
<dbReference type="Gene3D" id="1.10.510.10">
    <property type="entry name" value="Transferase(Phosphotransferase) domain 1"/>
    <property type="match status" value="1"/>
</dbReference>